<dbReference type="AlphaFoldDB" id="A0A0H4VPA6"/>
<gene>
    <name evidence="2" type="ORF">TH63_15545</name>
</gene>
<feature type="transmembrane region" description="Helical" evidence="1">
    <location>
        <begin position="282"/>
        <end position="304"/>
    </location>
</feature>
<keyword evidence="3" id="KW-1185">Reference proteome</keyword>
<keyword evidence="1" id="KW-1133">Transmembrane helix</keyword>
<dbReference type="PATRIC" id="fig|1379910.4.peg.3387"/>
<reference evidence="2 3" key="1">
    <citation type="submission" date="2015-01" db="EMBL/GenBank/DDBJ databases">
        <title>Rufibacter sp./DG31D/ whole genome sequencing.</title>
        <authorList>
            <person name="Kim M.K."/>
            <person name="Srinivasan S."/>
            <person name="Lee J.-J."/>
        </authorList>
    </citation>
    <scope>NUCLEOTIDE SEQUENCE [LARGE SCALE GENOMIC DNA]</scope>
    <source>
        <strain evidence="2 3">DG31D</strain>
    </source>
</reference>
<dbReference type="OrthoDB" id="9800053at2"/>
<name>A0A0H4VPA6_9BACT</name>
<dbReference type="InterPro" id="IPR002798">
    <property type="entry name" value="SpoIIM-like"/>
</dbReference>
<evidence type="ECO:0000313" key="2">
    <source>
        <dbReference type="EMBL" id="AKQ47765.1"/>
    </source>
</evidence>
<feature type="transmembrane region" description="Helical" evidence="1">
    <location>
        <begin position="197"/>
        <end position="213"/>
    </location>
</feature>
<dbReference type="Pfam" id="PF01944">
    <property type="entry name" value="SpoIIM"/>
    <property type="match status" value="1"/>
</dbReference>
<keyword evidence="1" id="KW-0472">Membrane</keyword>
<protein>
    <submittedName>
        <fullName evidence="2">Membrane protein</fullName>
    </submittedName>
</protein>
<dbReference type="PANTHER" id="PTHR35337">
    <property type="entry name" value="SLR1478 PROTEIN"/>
    <property type="match status" value="1"/>
</dbReference>
<accession>A0A0H4VPA6</accession>
<dbReference type="PANTHER" id="PTHR35337:SF1">
    <property type="entry name" value="SLR1478 PROTEIN"/>
    <property type="match status" value="1"/>
</dbReference>
<proteinExistence type="predicted"/>
<feature type="transmembrane region" description="Helical" evidence="1">
    <location>
        <begin position="165"/>
        <end position="185"/>
    </location>
</feature>
<organism evidence="2 3">
    <name type="scientific">Rufibacter radiotolerans</name>
    <dbReference type="NCBI Taxonomy" id="1379910"/>
    <lineage>
        <taxon>Bacteria</taxon>
        <taxon>Pseudomonadati</taxon>
        <taxon>Bacteroidota</taxon>
        <taxon>Cytophagia</taxon>
        <taxon>Cytophagales</taxon>
        <taxon>Hymenobacteraceae</taxon>
        <taxon>Rufibacter</taxon>
    </lineage>
</organism>
<dbReference type="RefSeq" id="WP_048922894.1">
    <property type="nucleotide sequence ID" value="NZ_CP010777.1"/>
</dbReference>
<evidence type="ECO:0000256" key="1">
    <source>
        <dbReference type="SAM" id="Phobius"/>
    </source>
</evidence>
<dbReference type="KEGG" id="ruf:TH63_15545"/>
<feature type="transmembrane region" description="Helical" evidence="1">
    <location>
        <begin position="96"/>
        <end position="116"/>
    </location>
</feature>
<keyword evidence="1" id="KW-0812">Transmembrane</keyword>
<dbReference type="STRING" id="1379910.TH63_15545"/>
<evidence type="ECO:0000313" key="3">
    <source>
        <dbReference type="Proteomes" id="UP000036458"/>
    </source>
</evidence>
<dbReference type="EMBL" id="CP010777">
    <property type="protein sequence ID" value="AKQ47765.1"/>
    <property type="molecule type" value="Genomic_DNA"/>
</dbReference>
<dbReference type="Proteomes" id="UP000036458">
    <property type="component" value="Chromosome"/>
</dbReference>
<sequence>MREAAFIKQNTAKWKRYATEPTSNPDELAHRFIELTDDLSFARTFYPDSDNTEYLNSLTGKIHQAIYRNKKEKTNRFVLFWKQELPLLMKMHHRQLFYAFLIFAVACALGALSAAYDDTFVRLIMGDDYVNKTLANIRKGDPMAVYKKQEETSMFLYITINNIKVAFTAFVLGALFSVGTFWILLQNGIMLGAFQYFFYKHGLLLTSALTIWIHGTLEISAIVIAGCAGFVMGNSLLFPKTFSRLESFRRGAKQGLKLVVGLVPIFITAGFLEGFVTRHTGMPLYASLCIILGSAAFIVFYFIYYPYRLQAKAIYEKPLD</sequence>
<feature type="transmembrane region" description="Helical" evidence="1">
    <location>
        <begin position="219"/>
        <end position="238"/>
    </location>
</feature>
<feature type="transmembrane region" description="Helical" evidence="1">
    <location>
        <begin position="258"/>
        <end position="276"/>
    </location>
</feature>